<comment type="caution">
    <text evidence="1">The sequence shown here is derived from an EMBL/GenBank/DDBJ whole genome shotgun (WGS) entry which is preliminary data.</text>
</comment>
<name>A0ABV1E2Q9_9FIRM</name>
<accession>A0ABV1E2Q9</accession>
<protein>
    <submittedName>
        <fullName evidence="1">Uncharacterized protein</fullName>
    </submittedName>
</protein>
<dbReference type="EMBL" id="JBBMFD010000030">
    <property type="protein sequence ID" value="MEQ2441595.1"/>
    <property type="molecule type" value="Genomic_DNA"/>
</dbReference>
<sequence>MEKSVMIDGRPVRFRATGGTLYRYKAQFGREFLADISGIYEFREGEAKKAAGLIKDGGDESALQSVFNLEKFKLETIYDILWTLAKTADPSIPPPVDWLDGFEKFPVLQIFAEVQDLIVANLKVDSKNG</sequence>
<evidence type="ECO:0000313" key="2">
    <source>
        <dbReference type="Proteomes" id="UP001489509"/>
    </source>
</evidence>
<dbReference type="RefSeq" id="WP_349220775.1">
    <property type="nucleotide sequence ID" value="NZ_JBBMFD010000030.1"/>
</dbReference>
<dbReference type="Proteomes" id="UP001489509">
    <property type="component" value="Unassembled WGS sequence"/>
</dbReference>
<keyword evidence="2" id="KW-1185">Reference proteome</keyword>
<reference evidence="1 2" key="1">
    <citation type="submission" date="2024-03" db="EMBL/GenBank/DDBJ databases">
        <title>Human intestinal bacterial collection.</title>
        <authorList>
            <person name="Pauvert C."/>
            <person name="Hitch T.C.A."/>
            <person name="Clavel T."/>
        </authorList>
    </citation>
    <scope>NUCLEOTIDE SEQUENCE [LARGE SCALE GENOMIC DNA]</scope>
    <source>
        <strain evidence="1 2">CLA-JM-H44</strain>
    </source>
</reference>
<proteinExistence type="predicted"/>
<organism evidence="1 2">
    <name type="scientific">Solibaculum intestinale</name>
    <dbReference type="NCBI Taxonomy" id="3133165"/>
    <lineage>
        <taxon>Bacteria</taxon>
        <taxon>Bacillati</taxon>
        <taxon>Bacillota</taxon>
        <taxon>Clostridia</taxon>
        <taxon>Eubacteriales</taxon>
        <taxon>Oscillospiraceae</taxon>
        <taxon>Solibaculum</taxon>
    </lineage>
</organism>
<gene>
    <name evidence="1" type="ORF">WMO26_12220</name>
</gene>
<evidence type="ECO:0000313" key="1">
    <source>
        <dbReference type="EMBL" id="MEQ2441595.1"/>
    </source>
</evidence>